<dbReference type="CDD" id="cd01647">
    <property type="entry name" value="RT_LTR"/>
    <property type="match status" value="1"/>
</dbReference>
<dbReference type="Gene3D" id="3.30.70.270">
    <property type="match status" value="1"/>
</dbReference>
<accession>A0A9W7CSJ2</accession>
<dbReference type="InterPro" id="IPR043502">
    <property type="entry name" value="DNA/RNA_pol_sf"/>
</dbReference>
<keyword evidence="3" id="KW-1185">Reference proteome</keyword>
<comment type="caution">
    <text evidence="2">The sequence shown here is derived from an EMBL/GenBank/DDBJ whole genome shotgun (WGS) entry which is preliminary data.</text>
</comment>
<dbReference type="InterPro" id="IPR043128">
    <property type="entry name" value="Rev_trsase/Diguanyl_cyclase"/>
</dbReference>
<feature type="domain" description="Reverse transcriptase" evidence="1">
    <location>
        <begin position="3"/>
        <end position="126"/>
    </location>
</feature>
<dbReference type="InterPro" id="IPR051320">
    <property type="entry name" value="Viral_Replic_Matur_Polypro"/>
</dbReference>
<evidence type="ECO:0000313" key="2">
    <source>
        <dbReference type="EMBL" id="GMF39912.1"/>
    </source>
</evidence>
<reference evidence="2" key="1">
    <citation type="submission" date="2023-04" db="EMBL/GenBank/DDBJ databases">
        <title>Phytophthora fragariaefolia NBRC 109709.</title>
        <authorList>
            <person name="Ichikawa N."/>
            <person name="Sato H."/>
            <person name="Tonouchi N."/>
        </authorList>
    </citation>
    <scope>NUCLEOTIDE SEQUENCE</scope>
    <source>
        <strain evidence="2">NBRC 109709</strain>
    </source>
</reference>
<dbReference type="OrthoDB" id="3271192at2759"/>
<dbReference type="InterPro" id="IPR000477">
    <property type="entry name" value="RT_dom"/>
</dbReference>
<gene>
    <name evidence="2" type="ORF">Pfra01_001204700</name>
</gene>
<dbReference type="PANTHER" id="PTHR33064">
    <property type="entry name" value="POL PROTEIN"/>
    <property type="match status" value="1"/>
</dbReference>
<dbReference type="Proteomes" id="UP001165121">
    <property type="component" value="Unassembled WGS sequence"/>
</dbReference>
<evidence type="ECO:0000259" key="1">
    <source>
        <dbReference type="Pfam" id="PF00078"/>
    </source>
</evidence>
<sequence length="259" mass="29100">MVSGFWIVPMTDRARLISTFITPLGLFEWLRMPFGLCNAPQIYQRLIDNTLYGFLRLSPGDATRDVFGEEEPVRPGIHSVLAHRSYLDDILIGGTSWDDLCENVERLLDVCEQWHLAISVEKGEWGMSQGHKDAKHGLRANPKNLESLTALELPRALKGLRSFLGWSTIITSSYRTSPSHQLDVEALRDELQHCRERDLGVVASPKWRVDDDDRTESTRLDASYDIGMAVSVIRLARTAVAMGRGIATTETGNMSVCER</sequence>
<dbReference type="EMBL" id="BSXT01001199">
    <property type="protein sequence ID" value="GMF39912.1"/>
    <property type="molecule type" value="Genomic_DNA"/>
</dbReference>
<evidence type="ECO:0000313" key="3">
    <source>
        <dbReference type="Proteomes" id="UP001165121"/>
    </source>
</evidence>
<proteinExistence type="predicted"/>
<dbReference type="PANTHER" id="PTHR33064:SF37">
    <property type="entry name" value="RIBONUCLEASE H"/>
    <property type="match status" value="1"/>
</dbReference>
<protein>
    <submittedName>
        <fullName evidence="2">Unnamed protein product</fullName>
    </submittedName>
</protein>
<organism evidence="2 3">
    <name type="scientific">Phytophthora fragariaefolia</name>
    <dbReference type="NCBI Taxonomy" id="1490495"/>
    <lineage>
        <taxon>Eukaryota</taxon>
        <taxon>Sar</taxon>
        <taxon>Stramenopiles</taxon>
        <taxon>Oomycota</taxon>
        <taxon>Peronosporomycetes</taxon>
        <taxon>Peronosporales</taxon>
        <taxon>Peronosporaceae</taxon>
        <taxon>Phytophthora</taxon>
    </lineage>
</organism>
<dbReference type="SUPFAM" id="SSF56672">
    <property type="entry name" value="DNA/RNA polymerases"/>
    <property type="match status" value="1"/>
</dbReference>
<dbReference type="Pfam" id="PF00078">
    <property type="entry name" value="RVT_1"/>
    <property type="match status" value="1"/>
</dbReference>
<name>A0A9W7CSJ2_9STRA</name>
<dbReference type="AlphaFoldDB" id="A0A9W7CSJ2"/>